<organism evidence="1 2">
    <name type="scientific">Bifidobacterium castoris</name>
    <dbReference type="NCBI Taxonomy" id="2306972"/>
    <lineage>
        <taxon>Bacteria</taxon>
        <taxon>Bacillati</taxon>
        <taxon>Actinomycetota</taxon>
        <taxon>Actinomycetes</taxon>
        <taxon>Bifidobacteriales</taxon>
        <taxon>Bifidobacteriaceae</taxon>
        <taxon>Bifidobacterium</taxon>
    </lineage>
</organism>
<gene>
    <name evidence="1" type="ORF">D2E22_0997</name>
</gene>
<protein>
    <submittedName>
        <fullName evidence="1">Uncharacterized protein</fullName>
    </submittedName>
</protein>
<proteinExistence type="predicted"/>
<keyword evidence="2" id="KW-1185">Reference proteome</keyword>
<sequence length="90" mass="9794">MTMVVMDVQAREIYDVRAPALSGFTFNRSRFTLSQPAPARYVIARASAPVSPKSLLRPDDRGLLRRPAAHDGVRMTPTTAAATIVVLSIV</sequence>
<reference evidence="1 2" key="1">
    <citation type="submission" date="2018-09" db="EMBL/GenBank/DDBJ databases">
        <title>Characterization of the phylogenetic diversity of five novel species belonging to the genus Bifidobacterium.</title>
        <authorList>
            <person name="Lugli G.A."/>
            <person name="Duranti S."/>
            <person name="Milani C."/>
        </authorList>
    </citation>
    <scope>NUCLEOTIDE SEQUENCE [LARGE SCALE GENOMIC DNA]</scope>
    <source>
        <strain evidence="1 2">2020B</strain>
    </source>
</reference>
<dbReference type="AlphaFoldDB" id="A0A430F7F8"/>
<name>A0A430F7F8_9BIFI</name>
<evidence type="ECO:0000313" key="2">
    <source>
        <dbReference type="Proteomes" id="UP000288052"/>
    </source>
</evidence>
<accession>A0A430F7F8</accession>
<evidence type="ECO:0000313" key="1">
    <source>
        <dbReference type="EMBL" id="RSX48859.1"/>
    </source>
</evidence>
<comment type="caution">
    <text evidence="1">The sequence shown here is derived from an EMBL/GenBank/DDBJ whole genome shotgun (WGS) entry which is preliminary data.</text>
</comment>
<dbReference type="EMBL" id="QXGI01000003">
    <property type="protein sequence ID" value="RSX48859.1"/>
    <property type="molecule type" value="Genomic_DNA"/>
</dbReference>
<dbReference type="Proteomes" id="UP000288052">
    <property type="component" value="Unassembled WGS sequence"/>
</dbReference>